<feature type="binding site" description="covalent" evidence="4">
    <location>
        <position position="147"/>
    </location>
    <ligand>
        <name>heme c</name>
        <dbReference type="ChEBI" id="CHEBI:61717"/>
        <label>2</label>
    </ligand>
</feature>
<keyword evidence="6" id="KW-0732">Signal</keyword>
<keyword evidence="2 5" id="KW-0479">Metal-binding</keyword>
<evidence type="ECO:0000313" key="9">
    <source>
        <dbReference type="Proteomes" id="UP000468717"/>
    </source>
</evidence>
<evidence type="ECO:0000256" key="4">
    <source>
        <dbReference type="PIRSR" id="PIRSR000005-1"/>
    </source>
</evidence>
<evidence type="ECO:0000256" key="1">
    <source>
        <dbReference type="ARBA" id="ARBA00022617"/>
    </source>
</evidence>
<name>A0A6I1I4C8_9BURK</name>
<feature type="binding site" description="axial binding residue" evidence="5">
    <location>
        <position position="190"/>
    </location>
    <ligand>
        <name>heme c</name>
        <dbReference type="ChEBI" id="CHEBI:61717"/>
        <label>2</label>
    </ligand>
    <ligandPart>
        <name>Fe</name>
        <dbReference type="ChEBI" id="CHEBI:18248"/>
    </ligandPart>
</feature>
<protein>
    <submittedName>
        <fullName evidence="8">C-type cytochrome</fullName>
    </submittedName>
</protein>
<evidence type="ECO:0000256" key="2">
    <source>
        <dbReference type="ARBA" id="ARBA00022723"/>
    </source>
</evidence>
<dbReference type="AlphaFoldDB" id="A0A6I1I4C8"/>
<feature type="binding site" description="axial binding residue" evidence="5">
    <location>
        <position position="148"/>
    </location>
    <ligand>
        <name>heme c</name>
        <dbReference type="ChEBI" id="CHEBI:61717"/>
        <label>2</label>
    </ligand>
    <ligandPart>
        <name>Fe</name>
        <dbReference type="ChEBI" id="CHEBI:18248"/>
    </ligandPart>
</feature>
<feature type="binding site" description="axial binding residue" evidence="5">
    <location>
        <position position="48"/>
    </location>
    <ligand>
        <name>heme c</name>
        <dbReference type="ChEBI" id="CHEBI:61717"/>
        <label>1</label>
    </ligand>
    <ligandPart>
        <name>Fe</name>
        <dbReference type="ChEBI" id="CHEBI:18248"/>
    </ligandPart>
</feature>
<dbReference type="PROSITE" id="PS51007">
    <property type="entry name" value="CYTC"/>
    <property type="match status" value="1"/>
</dbReference>
<evidence type="ECO:0000256" key="3">
    <source>
        <dbReference type="ARBA" id="ARBA00023004"/>
    </source>
</evidence>
<reference evidence="8 9" key="1">
    <citation type="submission" date="2019-10" db="EMBL/GenBank/DDBJ databases">
        <title>Three novel species isolated from a subtropical stream in China.</title>
        <authorList>
            <person name="Lu H."/>
        </authorList>
    </citation>
    <scope>NUCLEOTIDE SEQUENCE [LARGE SCALE GENOMIC DNA]</scope>
    <source>
        <strain evidence="8 9">FT13W</strain>
    </source>
</reference>
<feature type="domain" description="Cytochrome c" evidence="7">
    <location>
        <begin position="123"/>
        <end position="213"/>
    </location>
</feature>
<dbReference type="InterPro" id="IPR024167">
    <property type="entry name" value="Cytochrome_c4-like"/>
</dbReference>
<dbReference type="Proteomes" id="UP000468717">
    <property type="component" value="Unassembled WGS sequence"/>
</dbReference>
<dbReference type="GO" id="GO:0005506">
    <property type="term" value="F:iron ion binding"/>
    <property type="evidence" value="ECO:0007669"/>
    <property type="project" value="InterPro"/>
</dbReference>
<comment type="PTM">
    <text evidence="4">Binds 2 heme c groups covalently per subunit.</text>
</comment>
<sequence>MRLSRQLHSLSLLALAAALPGMVLAAPAAVSASHDSLEQRIKACTACHAPKERHDAFFPRIAGKPAGYLYNQLLNFREGRRQYPMMNYMVEHLPDDYLREIADHFAAQHPAPPPAQPSGAGTAALARGKQLVLHGDPGKKIPACIACHGEKLAGVAPAIPGLLGLPRDYINAQLGAWKNGIRRAHAPDCMAQVAQRLSDADVGAVSAWLGTQVASADARPAASIALPLPLHCGGVPGSSAQVAP</sequence>
<evidence type="ECO:0000256" key="5">
    <source>
        <dbReference type="PIRSR" id="PIRSR000005-2"/>
    </source>
</evidence>
<dbReference type="RefSeq" id="WP_152282527.1">
    <property type="nucleotide sequence ID" value="NZ_WFLI01000010.1"/>
</dbReference>
<proteinExistence type="predicted"/>
<dbReference type="Gene3D" id="1.10.760.10">
    <property type="entry name" value="Cytochrome c-like domain"/>
    <property type="match status" value="2"/>
</dbReference>
<feature type="signal peptide" evidence="6">
    <location>
        <begin position="1"/>
        <end position="25"/>
    </location>
</feature>
<dbReference type="GO" id="GO:0009055">
    <property type="term" value="F:electron transfer activity"/>
    <property type="evidence" value="ECO:0007669"/>
    <property type="project" value="InterPro"/>
</dbReference>
<dbReference type="PANTHER" id="PTHR33751:SF11">
    <property type="entry name" value="BLL4483 PROTEIN"/>
    <property type="match status" value="1"/>
</dbReference>
<dbReference type="InterPro" id="IPR036909">
    <property type="entry name" value="Cyt_c-like_dom_sf"/>
</dbReference>
<dbReference type="SUPFAM" id="SSF46626">
    <property type="entry name" value="Cytochrome c"/>
    <property type="match status" value="2"/>
</dbReference>
<dbReference type="PANTHER" id="PTHR33751">
    <property type="entry name" value="CBB3-TYPE CYTOCHROME C OXIDASE SUBUNIT FIXP"/>
    <property type="match status" value="1"/>
</dbReference>
<organism evidence="8 9">
    <name type="scientific">Janthinobacterium violaceinigrum</name>
    <dbReference type="NCBI Taxonomy" id="2654252"/>
    <lineage>
        <taxon>Bacteria</taxon>
        <taxon>Pseudomonadati</taxon>
        <taxon>Pseudomonadota</taxon>
        <taxon>Betaproteobacteria</taxon>
        <taxon>Burkholderiales</taxon>
        <taxon>Oxalobacteraceae</taxon>
        <taxon>Janthinobacterium</taxon>
    </lineage>
</organism>
<keyword evidence="9" id="KW-1185">Reference proteome</keyword>
<dbReference type="InterPro" id="IPR009056">
    <property type="entry name" value="Cyt_c-like_dom"/>
</dbReference>
<evidence type="ECO:0000256" key="6">
    <source>
        <dbReference type="SAM" id="SignalP"/>
    </source>
</evidence>
<feature type="binding site" description="covalent" evidence="4">
    <location>
        <position position="144"/>
    </location>
    <ligand>
        <name>heme c</name>
        <dbReference type="ChEBI" id="CHEBI:61717"/>
        <label>2</label>
    </ligand>
</feature>
<evidence type="ECO:0000259" key="7">
    <source>
        <dbReference type="PROSITE" id="PS51007"/>
    </source>
</evidence>
<evidence type="ECO:0000313" key="8">
    <source>
        <dbReference type="EMBL" id="KAB8064780.1"/>
    </source>
</evidence>
<feature type="binding site" description="covalent" evidence="4">
    <location>
        <position position="47"/>
    </location>
    <ligand>
        <name>heme c</name>
        <dbReference type="ChEBI" id="CHEBI:61717"/>
        <label>1</label>
    </ligand>
</feature>
<keyword evidence="3 5" id="KW-0408">Iron</keyword>
<dbReference type="PIRSF" id="PIRSF000005">
    <property type="entry name" value="Cytochrome_c4"/>
    <property type="match status" value="1"/>
</dbReference>
<keyword evidence="1 4" id="KW-0349">Heme</keyword>
<feature type="chain" id="PRO_5026156806" evidence="6">
    <location>
        <begin position="26"/>
        <end position="244"/>
    </location>
</feature>
<dbReference type="GO" id="GO:0020037">
    <property type="term" value="F:heme binding"/>
    <property type="evidence" value="ECO:0007669"/>
    <property type="project" value="InterPro"/>
</dbReference>
<accession>A0A6I1I4C8</accession>
<feature type="binding site" description="covalent" evidence="4">
    <location>
        <position position="44"/>
    </location>
    <ligand>
        <name>heme c</name>
        <dbReference type="ChEBI" id="CHEBI:61717"/>
        <label>1</label>
    </ligand>
</feature>
<gene>
    <name evidence="8" type="ORF">GCN75_10745</name>
</gene>
<dbReference type="InterPro" id="IPR050597">
    <property type="entry name" value="Cytochrome_c_Oxidase_Subunit"/>
</dbReference>
<dbReference type="Pfam" id="PF00034">
    <property type="entry name" value="Cytochrom_C"/>
    <property type="match status" value="1"/>
</dbReference>
<feature type="binding site" description="axial binding residue" evidence="5">
    <location>
        <position position="86"/>
    </location>
    <ligand>
        <name>heme c</name>
        <dbReference type="ChEBI" id="CHEBI:61717"/>
        <label>1</label>
    </ligand>
    <ligandPart>
        <name>Fe</name>
        <dbReference type="ChEBI" id="CHEBI:18248"/>
    </ligandPart>
</feature>
<dbReference type="EMBL" id="WFLI01000010">
    <property type="protein sequence ID" value="KAB8064780.1"/>
    <property type="molecule type" value="Genomic_DNA"/>
</dbReference>
<dbReference type="GO" id="GO:0042597">
    <property type="term" value="C:periplasmic space"/>
    <property type="evidence" value="ECO:0007669"/>
    <property type="project" value="InterPro"/>
</dbReference>
<comment type="caution">
    <text evidence="8">The sequence shown here is derived from an EMBL/GenBank/DDBJ whole genome shotgun (WGS) entry which is preliminary data.</text>
</comment>